<evidence type="ECO:0000256" key="1">
    <source>
        <dbReference type="ARBA" id="ARBA00022786"/>
    </source>
</evidence>
<dbReference type="EMBL" id="LMYN01000081">
    <property type="protein sequence ID" value="KSA00605.1"/>
    <property type="molecule type" value="Genomic_DNA"/>
</dbReference>
<reference evidence="3 4" key="1">
    <citation type="submission" date="2015-11" db="EMBL/GenBank/DDBJ databases">
        <title>The genome of Debaryomyces fabryi.</title>
        <authorList>
            <person name="Tafer H."/>
            <person name="Lopandic K."/>
        </authorList>
    </citation>
    <scope>NUCLEOTIDE SEQUENCE [LARGE SCALE GENOMIC DNA]</scope>
    <source>
        <strain evidence="3 4">CBS 789</strain>
    </source>
</reference>
<dbReference type="GO" id="GO:0031145">
    <property type="term" value="P:anaphase-promoting complex-dependent catabolic process"/>
    <property type="evidence" value="ECO:0007669"/>
    <property type="project" value="InterPro"/>
</dbReference>
<dbReference type="GO" id="GO:0005680">
    <property type="term" value="C:anaphase-promoting complex"/>
    <property type="evidence" value="ECO:0007669"/>
    <property type="project" value="InterPro"/>
</dbReference>
<dbReference type="Proteomes" id="UP000054251">
    <property type="component" value="Unassembled WGS sequence"/>
</dbReference>
<proteinExistence type="predicted"/>
<dbReference type="OrthoDB" id="4091035at2759"/>
<gene>
    <name evidence="3" type="ORF">AC631_03650</name>
</gene>
<evidence type="ECO:0000313" key="4">
    <source>
        <dbReference type="Proteomes" id="UP000054251"/>
    </source>
</evidence>
<dbReference type="InterPro" id="IPR018860">
    <property type="entry name" value="APC_suCDC26"/>
</dbReference>
<protein>
    <submittedName>
        <fullName evidence="3">Uncharacterized protein</fullName>
    </submittedName>
</protein>
<dbReference type="GeneID" id="26840659"/>
<keyword evidence="4" id="KW-1185">Reference proteome</keyword>
<comment type="caution">
    <text evidence="3">The sequence shown here is derived from an EMBL/GenBank/DDBJ whole genome shotgun (WGS) entry which is preliminary data.</text>
</comment>
<evidence type="ECO:0000313" key="3">
    <source>
        <dbReference type="EMBL" id="KSA00605.1"/>
    </source>
</evidence>
<feature type="compositionally biased region" description="Basic and acidic residues" evidence="2">
    <location>
        <begin position="63"/>
        <end position="79"/>
    </location>
</feature>
<sequence>MLRRPATTIKLTPEDVLEYDDGLLDQQNSQHQFQQLHDQNHNDFILQEQMNTNIHNNSSNDIATKEQSKDDRIGVTRSN</sequence>
<name>A0A0V1PWE8_9ASCO</name>
<organism evidence="3 4">
    <name type="scientific">Debaryomyces fabryi</name>
    <dbReference type="NCBI Taxonomy" id="58627"/>
    <lineage>
        <taxon>Eukaryota</taxon>
        <taxon>Fungi</taxon>
        <taxon>Dikarya</taxon>
        <taxon>Ascomycota</taxon>
        <taxon>Saccharomycotina</taxon>
        <taxon>Pichiomycetes</taxon>
        <taxon>Debaryomycetaceae</taxon>
        <taxon>Debaryomyces</taxon>
    </lineage>
</organism>
<dbReference type="Pfam" id="PF10471">
    <property type="entry name" value="ANAPC_CDC26"/>
    <property type="match status" value="1"/>
</dbReference>
<evidence type="ECO:0000256" key="2">
    <source>
        <dbReference type="SAM" id="MobiDB-lite"/>
    </source>
</evidence>
<feature type="region of interest" description="Disordered" evidence="2">
    <location>
        <begin position="55"/>
        <end position="79"/>
    </location>
</feature>
<accession>A0A0V1PWE8</accession>
<dbReference type="RefSeq" id="XP_015466707.1">
    <property type="nucleotide sequence ID" value="XM_015612479.1"/>
</dbReference>
<dbReference type="AlphaFoldDB" id="A0A0V1PWE8"/>
<keyword evidence="1" id="KW-0833">Ubl conjugation pathway</keyword>